<reference evidence="2" key="1">
    <citation type="submission" date="2018-05" db="EMBL/GenBank/DDBJ databases">
        <authorList>
            <person name="Lanie J.A."/>
            <person name="Ng W.-L."/>
            <person name="Kazmierczak K.M."/>
            <person name="Andrzejewski T.M."/>
            <person name="Davidsen T.M."/>
            <person name="Wayne K.J."/>
            <person name="Tettelin H."/>
            <person name="Glass J.I."/>
            <person name="Rusch D."/>
            <person name="Podicherti R."/>
            <person name="Tsui H.-C.T."/>
            <person name="Winkler M.E."/>
        </authorList>
    </citation>
    <scope>NUCLEOTIDE SEQUENCE</scope>
</reference>
<evidence type="ECO:0000313" key="2">
    <source>
        <dbReference type="EMBL" id="SVB15467.1"/>
    </source>
</evidence>
<evidence type="ECO:0000256" key="1">
    <source>
        <dbReference type="SAM" id="MobiDB-lite"/>
    </source>
</evidence>
<dbReference type="AlphaFoldDB" id="A0A382BQQ1"/>
<feature type="region of interest" description="Disordered" evidence="1">
    <location>
        <begin position="63"/>
        <end position="86"/>
    </location>
</feature>
<feature type="region of interest" description="Disordered" evidence="1">
    <location>
        <begin position="1"/>
        <end position="28"/>
    </location>
</feature>
<organism evidence="2">
    <name type="scientific">marine metagenome</name>
    <dbReference type="NCBI Taxonomy" id="408172"/>
    <lineage>
        <taxon>unclassified sequences</taxon>
        <taxon>metagenomes</taxon>
        <taxon>ecological metagenomes</taxon>
    </lineage>
</organism>
<gene>
    <name evidence="2" type="ORF">METZ01_LOCUS168321</name>
</gene>
<dbReference type="EMBL" id="UINC01030680">
    <property type="protein sequence ID" value="SVB15467.1"/>
    <property type="molecule type" value="Genomic_DNA"/>
</dbReference>
<sequence length="86" mass="8512">VGLDLAGELDVPCDPQSPLGGATAGGGAPSGLSNPHFNCDILSLGVAGDCRGLPEGRLRIFAMGTGSGPEGSSLTVDYRRSSGLRG</sequence>
<accession>A0A382BQQ1</accession>
<protein>
    <submittedName>
        <fullName evidence="2">Uncharacterized protein</fullName>
    </submittedName>
</protein>
<name>A0A382BQQ1_9ZZZZ</name>
<feature type="non-terminal residue" evidence="2">
    <location>
        <position position="1"/>
    </location>
</feature>
<proteinExistence type="predicted"/>